<reference evidence="3" key="1">
    <citation type="submission" date="2023-10" db="EMBL/GenBank/DDBJ databases">
        <title>Genome sequence of Blautia coccoides DSM 935.</title>
        <authorList>
            <person name="Boeer T."/>
            <person name="Bengelsdorf F.R."/>
            <person name="Daniel R."/>
            <person name="Poehlein A."/>
        </authorList>
    </citation>
    <scope>NUCLEOTIDE SEQUENCE [LARGE SCALE GENOMIC DNA]</scope>
    <source>
        <strain evidence="3">DSM 935</strain>
    </source>
</reference>
<protein>
    <recommendedName>
        <fullName evidence="2">SCP2 domain-containing protein</fullName>
    </recommendedName>
</protein>
<organism evidence="3 4">
    <name type="scientific">Blautia producta</name>
    <dbReference type="NCBI Taxonomy" id="33035"/>
    <lineage>
        <taxon>Bacteria</taxon>
        <taxon>Bacillati</taxon>
        <taxon>Bacillota</taxon>
        <taxon>Clostridia</taxon>
        <taxon>Lachnospirales</taxon>
        <taxon>Lachnospiraceae</taxon>
        <taxon>Blautia</taxon>
    </lineage>
</organism>
<feature type="compositionally biased region" description="Basic residues" evidence="1">
    <location>
        <begin position="179"/>
        <end position="188"/>
    </location>
</feature>
<proteinExistence type="predicted"/>
<dbReference type="InterPro" id="IPR036527">
    <property type="entry name" value="SCP2_sterol-bd_dom_sf"/>
</dbReference>
<evidence type="ECO:0000256" key="1">
    <source>
        <dbReference type="SAM" id="MobiDB-lite"/>
    </source>
</evidence>
<dbReference type="Gene3D" id="3.30.1050.10">
    <property type="entry name" value="SCP2 sterol-binding domain"/>
    <property type="match status" value="1"/>
</dbReference>
<accession>A0ABZ0U7D6</accession>
<dbReference type="SUPFAM" id="SSF55718">
    <property type="entry name" value="SCP-like"/>
    <property type="match status" value="1"/>
</dbReference>
<dbReference type="EMBL" id="CP136422">
    <property type="protein sequence ID" value="WPX73117.1"/>
    <property type="molecule type" value="Genomic_DNA"/>
</dbReference>
<evidence type="ECO:0000313" key="3">
    <source>
        <dbReference type="EMBL" id="WPX73117.1"/>
    </source>
</evidence>
<feature type="domain" description="SCP2" evidence="2">
    <location>
        <begin position="28"/>
        <end position="102"/>
    </location>
</feature>
<dbReference type="InterPro" id="IPR003033">
    <property type="entry name" value="SCP2_sterol-bd_dom"/>
</dbReference>
<dbReference type="Pfam" id="PF02036">
    <property type="entry name" value="SCP2"/>
    <property type="match status" value="1"/>
</dbReference>
<feature type="region of interest" description="Disordered" evidence="1">
    <location>
        <begin position="111"/>
        <end position="188"/>
    </location>
</feature>
<keyword evidence="4" id="KW-1185">Reference proteome</keyword>
<evidence type="ECO:0000313" key="4">
    <source>
        <dbReference type="Proteomes" id="UP001325248"/>
    </source>
</evidence>
<dbReference type="Proteomes" id="UP001325248">
    <property type="component" value="Chromosome"/>
</dbReference>
<feature type="compositionally biased region" description="Basic and acidic residues" evidence="1">
    <location>
        <begin position="116"/>
        <end position="178"/>
    </location>
</feature>
<sequence>MTYQELVSEIRGIFMQADVSGIKEHIAYQFNIRGEAEGAFYAEVLEGKLYIEPYEYYDRDVLFTTTADTLLSIASGTMDAVAAFTLGKLQVEGSFDKALLIQSFSKQAGREKKKMKAEEKRQQKAEEKRQQKAEEKEPQKAEEKEPQKAVEKELQKAVEKESQKVVEKVAQKTEEKTAKKTVRRLLKK</sequence>
<gene>
    <name evidence="3" type="ORF">BLCOC_14580</name>
</gene>
<name>A0ABZ0U7D6_9FIRM</name>
<evidence type="ECO:0000259" key="2">
    <source>
        <dbReference type="Pfam" id="PF02036"/>
    </source>
</evidence>